<keyword evidence="4 6" id="KW-0274">FAD</keyword>
<dbReference type="InterPro" id="IPR006091">
    <property type="entry name" value="Acyl-CoA_Oxase/DH_mid-dom"/>
</dbReference>
<reference evidence="10" key="1">
    <citation type="journal article" date="2013" name="Proc. Natl. Acad. Sci. U.S.A.">
        <title>A new member of the 4-methylideneimidazole-5-one-containing aminomutase family from the enediyne kedarcidin biosynthetic pathway.</title>
        <authorList>
            <person name="Huang S.X."/>
            <person name="Lohman J.R."/>
            <person name="Huang T."/>
            <person name="Shen B."/>
        </authorList>
    </citation>
    <scope>NUCLEOTIDE SEQUENCE</scope>
    <source>
        <strain evidence="10">ATCC 53650</strain>
    </source>
</reference>
<dbReference type="GO" id="GO:0003995">
    <property type="term" value="F:acyl-CoA dehydrogenase activity"/>
    <property type="evidence" value="ECO:0007669"/>
    <property type="project" value="TreeGrafter"/>
</dbReference>
<evidence type="ECO:0000256" key="5">
    <source>
        <dbReference type="ARBA" id="ARBA00023002"/>
    </source>
</evidence>
<dbReference type="Pfam" id="PF02771">
    <property type="entry name" value="Acyl-CoA_dh_N"/>
    <property type="match status" value="1"/>
</dbReference>
<dbReference type="Pfam" id="PF00441">
    <property type="entry name" value="Acyl-CoA_dh_1"/>
    <property type="match status" value="1"/>
</dbReference>
<feature type="domain" description="Acyl-CoA dehydrogenase/oxidase C-terminal" evidence="7">
    <location>
        <begin position="237"/>
        <end position="370"/>
    </location>
</feature>
<evidence type="ECO:0000256" key="3">
    <source>
        <dbReference type="ARBA" id="ARBA00022630"/>
    </source>
</evidence>
<evidence type="ECO:0000259" key="9">
    <source>
        <dbReference type="Pfam" id="PF02771"/>
    </source>
</evidence>
<evidence type="ECO:0000256" key="2">
    <source>
        <dbReference type="ARBA" id="ARBA00009347"/>
    </source>
</evidence>
<feature type="domain" description="Acyl-CoA oxidase/dehydrogenase middle" evidence="8">
    <location>
        <begin position="133"/>
        <end position="214"/>
    </location>
</feature>
<evidence type="ECO:0000256" key="4">
    <source>
        <dbReference type="ARBA" id="ARBA00022827"/>
    </source>
</evidence>
<comment type="similarity">
    <text evidence="2 6">Belongs to the acyl-CoA dehydrogenase family.</text>
</comment>
<keyword evidence="5 6" id="KW-0560">Oxidoreductase</keyword>
<dbReference type="InterPro" id="IPR009100">
    <property type="entry name" value="AcylCoA_DH/oxidase_NM_dom_sf"/>
</dbReference>
<evidence type="ECO:0000313" key="10">
    <source>
        <dbReference type="EMBL" id="AFV52194.1"/>
    </source>
</evidence>
<protein>
    <submittedName>
        <fullName evidence="10">Enoyl reductase</fullName>
    </submittedName>
</protein>
<dbReference type="InterPro" id="IPR046373">
    <property type="entry name" value="Acyl-CoA_Oxase/DH_mid-dom_sf"/>
</dbReference>
<evidence type="ECO:0000256" key="1">
    <source>
        <dbReference type="ARBA" id="ARBA00001974"/>
    </source>
</evidence>
<dbReference type="Gene3D" id="2.40.110.10">
    <property type="entry name" value="Butyryl-CoA Dehydrogenase, subunit A, domain 2"/>
    <property type="match status" value="1"/>
</dbReference>
<dbReference type="GO" id="GO:0005737">
    <property type="term" value="C:cytoplasm"/>
    <property type="evidence" value="ECO:0007669"/>
    <property type="project" value="TreeGrafter"/>
</dbReference>
<name>K4P166_9PSEU</name>
<dbReference type="InterPro" id="IPR013786">
    <property type="entry name" value="AcylCoA_DH/ox_N"/>
</dbReference>
<proteinExistence type="inferred from homology"/>
<dbReference type="AlphaFoldDB" id="K4P166"/>
<dbReference type="SUPFAM" id="SSF56645">
    <property type="entry name" value="Acyl-CoA dehydrogenase NM domain-like"/>
    <property type="match status" value="1"/>
</dbReference>
<dbReference type="EMBL" id="JX679499">
    <property type="protein sequence ID" value="AFV52194.1"/>
    <property type="molecule type" value="Genomic_DNA"/>
</dbReference>
<sequence>MSVLESGSLAALLTPAHHALRERARDFFTDARLAGWREPANGPLTGRAWRELGEAGYLGVSLPTEFGGAGLGVLGSLVLGEAVSRLGDVGLPLGMHVQNEVACQWLVDADPVLRAEFLPRLLDGRLVACQADTDPSADEPTTAVRDGDDLVVNGAKLFVINGAVAGLCFTRVLLDGSPAIVAVDKDRPGVRVAEVYDKLGTRSADSARLEFTDVRVPATRVVSSGGVGRHLRWNRVMTLLRFLIAADAALVHRRLLDRVTRYAGERALGGRPLAAWPVNSHALARFRADLELVEAGVARACARLDAGAWPVPEVAALKWFCVERACALAAACCDLEGGAGYMWGNPSLRDLAQLRGLRMAGGSQTTMLTITNHSFAARAEWDTAGVAR</sequence>
<dbReference type="InterPro" id="IPR009075">
    <property type="entry name" value="AcylCo_DH/oxidase_C"/>
</dbReference>
<dbReference type="SUPFAM" id="SSF47203">
    <property type="entry name" value="Acyl-CoA dehydrogenase C-terminal domain-like"/>
    <property type="match status" value="1"/>
</dbReference>
<dbReference type="GO" id="GO:0050660">
    <property type="term" value="F:flavin adenine dinucleotide binding"/>
    <property type="evidence" value="ECO:0007669"/>
    <property type="project" value="InterPro"/>
</dbReference>
<dbReference type="InterPro" id="IPR050741">
    <property type="entry name" value="Acyl-CoA_dehydrogenase"/>
</dbReference>
<dbReference type="Gene3D" id="1.10.540.10">
    <property type="entry name" value="Acyl-CoA dehydrogenase/oxidase, N-terminal domain"/>
    <property type="match status" value="1"/>
</dbReference>
<dbReference type="Pfam" id="PF02770">
    <property type="entry name" value="Acyl-CoA_dh_M"/>
    <property type="match status" value="1"/>
</dbReference>
<feature type="domain" description="Acyl-CoA dehydrogenase/oxidase N-terminal" evidence="9">
    <location>
        <begin position="14"/>
        <end position="124"/>
    </location>
</feature>
<evidence type="ECO:0000256" key="6">
    <source>
        <dbReference type="RuleBase" id="RU362125"/>
    </source>
</evidence>
<comment type="cofactor">
    <cofactor evidence="1 6">
        <name>FAD</name>
        <dbReference type="ChEBI" id="CHEBI:57692"/>
    </cofactor>
</comment>
<dbReference type="PANTHER" id="PTHR48083:SF2">
    <property type="entry name" value="MEDIUM-CHAIN SPECIFIC ACYL-COA DEHYDROGENASE, MITOCHONDRIAL"/>
    <property type="match status" value="1"/>
</dbReference>
<dbReference type="PANTHER" id="PTHR48083">
    <property type="entry name" value="MEDIUM-CHAIN SPECIFIC ACYL-COA DEHYDROGENASE, MITOCHONDRIAL-RELATED"/>
    <property type="match status" value="1"/>
</dbReference>
<accession>K4P166</accession>
<dbReference type="GO" id="GO:0033539">
    <property type="term" value="P:fatty acid beta-oxidation using acyl-CoA dehydrogenase"/>
    <property type="evidence" value="ECO:0007669"/>
    <property type="project" value="TreeGrafter"/>
</dbReference>
<dbReference type="Gene3D" id="1.20.140.10">
    <property type="entry name" value="Butyryl-CoA Dehydrogenase, subunit A, domain 3"/>
    <property type="match status" value="1"/>
</dbReference>
<organism evidence="10">
    <name type="scientific">Streptoalloteichus sp. ATCC 53650</name>
    <dbReference type="NCBI Taxonomy" id="756733"/>
    <lineage>
        <taxon>Bacteria</taxon>
        <taxon>Bacillati</taxon>
        <taxon>Actinomycetota</taxon>
        <taxon>Actinomycetes</taxon>
        <taxon>Pseudonocardiales</taxon>
        <taxon>Pseudonocardiaceae</taxon>
        <taxon>Streptoalloteichus</taxon>
    </lineage>
</organism>
<evidence type="ECO:0000259" key="8">
    <source>
        <dbReference type="Pfam" id="PF02770"/>
    </source>
</evidence>
<keyword evidence="3 6" id="KW-0285">Flavoprotein</keyword>
<dbReference type="InterPro" id="IPR036250">
    <property type="entry name" value="AcylCo_DH-like_C"/>
</dbReference>
<dbReference type="InterPro" id="IPR037069">
    <property type="entry name" value="AcylCoA_DH/ox_N_sf"/>
</dbReference>
<evidence type="ECO:0000259" key="7">
    <source>
        <dbReference type="Pfam" id="PF00441"/>
    </source>
</evidence>